<comment type="caution">
    <text evidence="1">The sequence shown here is derived from an EMBL/GenBank/DDBJ whole genome shotgun (WGS) entry which is preliminary data.</text>
</comment>
<organism evidence="1 2">
    <name type="scientific">Photobacterium marinum</name>
    <dbReference type="NCBI Taxonomy" id="1056511"/>
    <lineage>
        <taxon>Bacteria</taxon>
        <taxon>Pseudomonadati</taxon>
        <taxon>Pseudomonadota</taxon>
        <taxon>Gammaproteobacteria</taxon>
        <taxon>Vibrionales</taxon>
        <taxon>Vibrionaceae</taxon>
        <taxon>Photobacterium</taxon>
    </lineage>
</organism>
<reference evidence="1 2" key="1">
    <citation type="submission" date="2012-12" db="EMBL/GenBank/DDBJ databases">
        <title>Genome Assembly of Photobacterium sp. AK15.</title>
        <authorList>
            <person name="Khatri I."/>
            <person name="Vaidya B."/>
            <person name="Srinivas T.N.R."/>
            <person name="Subramanian S."/>
            <person name="Pinnaka A."/>
        </authorList>
    </citation>
    <scope>NUCLEOTIDE SEQUENCE [LARGE SCALE GENOMIC DNA]</scope>
    <source>
        <strain evidence="1 2">AK15</strain>
    </source>
</reference>
<evidence type="ECO:0000313" key="2">
    <source>
        <dbReference type="Proteomes" id="UP000011134"/>
    </source>
</evidence>
<name>L8J6H9_9GAMM</name>
<gene>
    <name evidence="1" type="ORF">C942_02489</name>
</gene>
<dbReference type="AlphaFoldDB" id="L8J6H9"/>
<dbReference type="PATRIC" id="fig|1056511.3.peg.3562"/>
<evidence type="ECO:0000313" key="1">
    <source>
        <dbReference type="EMBL" id="ELR64465.1"/>
    </source>
</evidence>
<dbReference type="OrthoDB" id="9181457at2"/>
<proteinExistence type="predicted"/>
<protein>
    <submittedName>
        <fullName evidence="1">Uncharacterized protein</fullName>
    </submittedName>
</protein>
<dbReference type="EMBL" id="AMZO01000026">
    <property type="protein sequence ID" value="ELR64465.1"/>
    <property type="molecule type" value="Genomic_DNA"/>
</dbReference>
<keyword evidence="2" id="KW-1185">Reference proteome</keyword>
<accession>L8J6H9</accession>
<sequence length="230" mass="26631">MATFPKIDFYPLFDGPSDWEIKEHEQAIKFGLPPLRQLKKTEKINDPCEFLLHTINNYGHSGLIYNYREQILSSLEFRDVKRLTPYLKDIPSTNRYRNIPQRAILSDVNAEIRDFGSYLAENQVLFHGGSTTIDQQIITDRPLSTTLCPQIALWHAENDFLPNRNLTPVIWILTVSQEIKKKAIIFRKAGSNMEHEFEVLLESGVFIKPIKRYFVDCVFGDLEVIESVIS</sequence>
<dbReference type="RefSeq" id="WP_007468113.1">
    <property type="nucleotide sequence ID" value="NZ_AMZO01000026.1"/>
</dbReference>
<dbReference type="Proteomes" id="UP000011134">
    <property type="component" value="Unassembled WGS sequence"/>
</dbReference>